<name>A0AAU9WP76_9CNID</name>
<reference evidence="5 6" key="1">
    <citation type="submission" date="2022-05" db="EMBL/GenBank/DDBJ databases">
        <authorList>
            <consortium name="Genoscope - CEA"/>
            <person name="William W."/>
        </authorList>
    </citation>
    <scope>NUCLEOTIDE SEQUENCE [LARGE SCALE GENOMIC DNA]</scope>
</reference>
<dbReference type="InterPro" id="IPR003142">
    <property type="entry name" value="BPL_C"/>
</dbReference>
<dbReference type="Pfam" id="PF02237">
    <property type="entry name" value="BPL_C"/>
    <property type="match status" value="1"/>
</dbReference>
<accession>A0AAU9WP76</accession>
<organism evidence="5 6">
    <name type="scientific">Pocillopora meandrina</name>
    <dbReference type="NCBI Taxonomy" id="46732"/>
    <lineage>
        <taxon>Eukaryota</taxon>
        <taxon>Metazoa</taxon>
        <taxon>Cnidaria</taxon>
        <taxon>Anthozoa</taxon>
        <taxon>Hexacorallia</taxon>
        <taxon>Scleractinia</taxon>
        <taxon>Astrocoeniina</taxon>
        <taxon>Pocilloporidae</taxon>
        <taxon>Pocillopora</taxon>
    </lineage>
</organism>
<dbReference type="InterPro" id="IPR045864">
    <property type="entry name" value="aa-tRNA-synth_II/BPL/LPL"/>
</dbReference>
<dbReference type="AlphaFoldDB" id="A0AAU9WP76"/>
<dbReference type="SUPFAM" id="SSF55681">
    <property type="entry name" value="Class II aaRS and biotin synthetases"/>
    <property type="match status" value="1"/>
</dbReference>
<dbReference type="Gene3D" id="3.30.930.10">
    <property type="entry name" value="Bira Bifunctional Protein, Domain 2"/>
    <property type="match status" value="1"/>
</dbReference>
<protein>
    <recommendedName>
        <fullName evidence="4">BPL/LPL catalytic domain-containing protein</fullName>
    </recommendedName>
</protein>
<dbReference type="InterPro" id="IPR004143">
    <property type="entry name" value="BPL_LPL_catalytic"/>
</dbReference>
<proteinExistence type="inferred from homology"/>
<dbReference type="CDD" id="cd16442">
    <property type="entry name" value="BPL"/>
    <property type="match status" value="1"/>
</dbReference>
<dbReference type="InterPro" id="IPR004408">
    <property type="entry name" value="Biotin_CoA_COase_ligase"/>
</dbReference>
<evidence type="ECO:0000259" key="4">
    <source>
        <dbReference type="PROSITE" id="PS51733"/>
    </source>
</evidence>
<evidence type="ECO:0000313" key="6">
    <source>
        <dbReference type="Proteomes" id="UP001159428"/>
    </source>
</evidence>
<evidence type="ECO:0000256" key="1">
    <source>
        <dbReference type="ARBA" id="ARBA00009934"/>
    </source>
</evidence>
<dbReference type="PROSITE" id="PS51733">
    <property type="entry name" value="BPL_LPL_CATALYTIC"/>
    <property type="match status" value="1"/>
</dbReference>
<gene>
    <name evidence="5" type="ORF">PMEA_00008914</name>
</gene>
<dbReference type="NCBIfam" id="TIGR00121">
    <property type="entry name" value="birA_ligase"/>
    <property type="match status" value="1"/>
</dbReference>
<evidence type="ECO:0000256" key="2">
    <source>
        <dbReference type="ARBA" id="ARBA00022598"/>
    </source>
</evidence>
<dbReference type="Proteomes" id="UP001159428">
    <property type="component" value="Unassembled WGS sequence"/>
</dbReference>
<dbReference type="GO" id="GO:0005737">
    <property type="term" value="C:cytoplasm"/>
    <property type="evidence" value="ECO:0007669"/>
    <property type="project" value="TreeGrafter"/>
</dbReference>
<evidence type="ECO:0000313" key="5">
    <source>
        <dbReference type="EMBL" id="CAH3120831.1"/>
    </source>
</evidence>
<dbReference type="PANTHER" id="PTHR12835:SF5">
    <property type="entry name" value="BIOTIN--PROTEIN LIGASE"/>
    <property type="match status" value="1"/>
</dbReference>
<feature type="chain" id="PRO_5043493950" description="BPL/LPL catalytic domain-containing protein" evidence="3">
    <location>
        <begin position="24"/>
        <end position="630"/>
    </location>
</feature>
<feature type="signal peptide" evidence="3">
    <location>
        <begin position="1"/>
        <end position="23"/>
    </location>
</feature>
<keyword evidence="6" id="KW-1185">Reference proteome</keyword>
<keyword evidence="3" id="KW-0732">Signal</keyword>
<sequence>MLGASWLAGFALTKLRILNLTSSCTKVAGVNEISILRSSLRYSPASRLTSQVSKAMTTKSSKPPNILIYTGTYDTEGRRFTEVKRALSQVINLHSYVIYRIYEQQLTTHPWVENTALLVLGNSDSVSTKVQEVFLKYLKCGGQILSLCSPFTCQVVKKPLDEYQEPFIGSFRTNQEVVSEVKLHFSALCQPYYFEGERVNIIAEEETSQQPVIIQISEGSGNAVFSLVHLESLADNGKLVRLEQDTQNLKSLRESSDARRKMLLHILKLLKLSFKPLKVPELTPLFLLGNELDKQKLMQSLRSSLEDGICKGNQLSLHFVASDEMHIPNVTEEKLPVICHDENSKAVSFNWSTYQKYLKTKVLGKVVFYTDVITSTQTIFDGNYTFTSNIPEDVGMVVVAGQQVKGQGRGGNVWLSPSGCLMFSLHVKIPFASNLGKRPPYLQHIASLAAVEAITSQPGYEDINIRLKWPNDVYFGNKIKIGGVIVTSSATDNMLSAVMGMGINISNTEPTISVNEIISQYNSDCGTDLKQLTMEEMLARTVNKIEALIEDFQENGSAPFLKKYYNRWLHSEVTVNLSVNDMKDKEEVMIIGLDEFGYLLVQTKSGKLLSVQPDGNTFDMLKNLIAIKNG</sequence>
<keyword evidence="2" id="KW-0436">Ligase</keyword>
<dbReference type="Pfam" id="PF03099">
    <property type="entry name" value="BPL_LplA_LipB"/>
    <property type="match status" value="1"/>
</dbReference>
<dbReference type="EMBL" id="CALNXJ010000018">
    <property type="protein sequence ID" value="CAH3120831.1"/>
    <property type="molecule type" value="Genomic_DNA"/>
</dbReference>
<dbReference type="GO" id="GO:0004077">
    <property type="term" value="F:biotin--[biotin carboxyl-carrier protein] ligase activity"/>
    <property type="evidence" value="ECO:0007669"/>
    <property type="project" value="InterPro"/>
</dbReference>
<comment type="similarity">
    <text evidence="1">Belongs to the biotin--protein ligase family.</text>
</comment>
<comment type="caution">
    <text evidence="5">The sequence shown here is derived from an EMBL/GenBank/DDBJ whole genome shotgun (WGS) entry which is preliminary data.</text>
</comment>
<evidence type="ECO:0000256" key="3">
    <source>
        <dbReference type="SAM" id="SignalP"/>
    </source>
</evidence>
<feature type="domain" description="BPL/LPL catalytic" evidence="4">
    <location>
        <begin position="352"/>
        <end position="553"/>
    </location>
</feature>
<dbReference type="PANTHER" id="PTHR12835">
    <property type="entry name" value="BIOTIN PROTEIN LIGASE"/>
    <property type="match status" value="1"/>
</dbReference>